<reference evidence="11 12" key="1">
    <citation type="submission" date="2019-03" db="EMBL/GenBank/DDBJ databases">
        <title>Genomic Encyclopedia of Type Strains, Phase IV (KMG-IV): sequencing the most valuable type-strain genomes for metagenomic binning, comparative biology and taxonomic classification.</title>
        <authorList>
            <person name="Goeker M."/>
        </authorList>
    </citation>
    <scope>NUCLEOTIDE SEQUENCE [LARGE SCALE GENOMIC DNA]</scope>
    <source>
        <strain evidence="11 12">DSM 15505</strain>
    </source>
</reference>
<comment type="catalytic activity">
    <reaction evidence="10">
        <text>an acyl phosphate + sn-glycerol 3-phosphate = a 1-acyl-sn-glycero-3-phosphate + phosphate</text>
        <dbReference type="Rhea" id="RHEA:34075"/>
        <dbReference type="ChEBI" id="CHEBI:43474"/>
        <dbReference type="ChEBI" id="CHEBI:57597"/>
        <dbReference type="ChEBI" id="CHEBI:57970"/>
        <dbReference type="ChEBI" id="CHEBI:59918"/>
        <dbReference type="EC" id="2.3.1.275"/>
    </reaction>
</comment>
<comment type="subunit">
    <text evidence="10">Probably interacts with PlsX.</text>
</comment>
<dbReference type="AlphaFoldDB" id="A0A4R7K2F4"/>
<keyword evidence="2 10" id="KW-0444">Lipid biosynthesis</keyword>
<comment type="caution">
    <text evidence="10">Lacks conserved residue(s) required for the propagation of feature annotation.</text>
</comment>
<dbReference type="GO" id="GO:0005886">
    <property type="term" value="C:plasma membrane"/>
    <property type="evidence" value="ECO:0007669"/>
    <property type="project" value="UniProtKB-SubCell"/>
</dbReference>
<keyword evidence="4 10" id="KW-0812">Transmembrane</keyword>
<dbReference type="GO" id="GO:0008654">
    <property type="term" value="P:phospholipid biosynthetic process"/>
    <property type="evidence" value="ECO:0007669"/>
    <property type="project" value="UniProtKB-UniRule"/>
</dbReference>
<evidence type="ECO:0000256" key="10">
    <source>
        <dbReference type="HAMAP-Rule" id="MF_01043"/>
    </source>
</evidence>
<dbReference type="Pfam" id="PF02660">
    <property type="entry name" value="G3P_acyltransf"/>
    <property type="match status" value="1"/>
</dbReference>
<keyword evidence="9 10" id="KW-1208">Phospholipid metabolism</keyword>
<keyword evidence="7 10" id="KW-0472">Membrane</keyword>
<keyword evidence="1 10" id="KW-1003">Cell membrane</keyword>
<dbReference type="UniPathway" id="UPA00085"/>
<protein>
    <recommendedName>
        <fullName evidence="10">Glycerol-3-phosphate acyltransferase</fullName>
    </recommendedName>
    <alternativeName>
        <fullName evidence="10">Acyl-PO4 G3P acyltransferase</fullName>
    </alternativeName>
    <alternativeName>
        <fullName evidence="10">Acyl-phosphate--glycerol-3-phosphate acyltransferase</fullName>
    </alternativeName>
    <alternativeName>
        <fullName evidence="10">G3P acyltransferase</fullName>
        <shortName evidence="10">GPAT</shortName>
        <ecNumber evidence="10">2.3.1.275</ecNumber>
    </alternativeName>
    <alternativeName>
        <fullName evidence="10">Lysophosphatidic acid synthase</fullName>
        <shortName evidence="10">LPA synthase</shortName>
    </alternativeName>
</protein>
<comment type="function">
    <text evidence="10">Catalyzes the transfer of an acyl group from acyl-phosphate (acyl-PO(4)) to glycerol-3-phosphate (G3P) to form lysophosphatidic acid (LPA). This enzyme utilizes acyl-phosphate as fatty acyl donor, but not acyl-CoA or acyl-ACP.</text>
</comment>
<comment type="subcellular location">
    <subcellularLocation>
        <location evidence="10">Cell membrane</location>
        <topology evidence="10">Multi-pass membrane protein</topology>
    </subcellularLocation>
</comment>
<evidence type="ECO:0000256" key="2">
    <source>
        <dbReference type="ARBA" id="ARBA00022516"/>
    </source>
</evidence>
<dbReference type="EC" id="2.3.1.275" evidence="10"/>
<evidence type="ECO:0000256" key="6">
    <source>
        <dbReference type="ARBA" id="ARBA00023098"/>
    </source>
</evidence>
<keyword evidence="6 10" id="KW-0443">Lipid metabolism</keyword>
<dbReference type="PANTHER" id="PTHR30309">
    <property type="entry name" value="INNER MEMBRANE PROTEIN YGIH"/>
    <property type="match status" value="1"/>
</dbReference>
<keyword evidence="8 10" id="KW-0594">Phospholipid biosynthesis</keyword>
<proteinExistence type="inferred from homology"/>
<keyword evidence="5 10" id="KW-1133">Transmembrane helix</keyword>
<dbReference type="GO" id="GO:0043772">
    <property type="term" value="F:acyl-phosphate glycerol-3-phosphate acyltransferase activity"/>
    <property type="evidence" value="ECO:0007669"/>
    <property type="project" value="UniProtKB-UniRule"/>
</dbReference>
<accession>A0A4R7K2F4</accession>
<dbReference type="HAMAP" id="MF_01043">
    <property type="entry name" value="PlsY"/>
    <property type="match status" value="1"/>
</dbReference>
<evidence type="ECO:0000256" key="8">
    <source>
        <dbReference type="ARBA" id="ARBA00023209"/>
    </source>
</evidence>
<dbReference type="OrthoDB" id="9777124at2"/>
<dbReference type="Proteomes" id="UP000295830">
    <property type="component" value="Unassembled WGS sequence"/>
</dbReference>
<evidence type="ECO:0000256" key="1">
    <source>
        <dbReference type="ARBA" id="ARBA00022475"/>
    </source>
</evidence>
<name>A0A4R7K2F4_9GAMM</name>
<organism evidence="11 12">
    <name type="scientific">Halospina denitrificans</name>
    <dbReference type="NCBI Taxonomy" id="332522"/>
    <lineage>
        <taxon>Bacteria</taxon>
        <taxon>Pseudomonadati</taxon>
        <taxon>Pseudomonadota</taxon>
        <taxon>Gammaproteobacteria</taxon>
        <taxon>Halospina</taxon>
    </lineage>
</organism>
<sequence length="193" mass="20619">MDLLIALLLCALGYLSGSVLYAPLICRLLNAPPPHLYGSRNPGATNVYRIAGPGPALLTLIADALKGWLPITLAQMLDASPTTQAAVGLFAIAGHMLPVFSDFQGGKGVATTLGAGLALAATTIMITALIWLLLFRHFRVASLASVISAVAAPLVSLWFNPEQFALFVILMLVLLVRHRDNLVRLKQGREHLF</sequence>
<dbReference type="RefSeq" id="WP_133734955.1">
    <property type="nucleotide sequence ID" value="NZ_SOAX01000001.1"/>
</dbReference>
<comment type="caution">
    <text evidence="11">The sequence shown here is derived from an EMBL/GenBank/DDBJ whole genome shotgun (WGS) entry which is preliminary data.</text>
</comment>
<dbReference type="PANTHER" id="PTHR30309:SF0">
    <property type="entry name" value="GLYCEROL-3-PHOSPHATE ACYLTRANSFERASE-RELATED"/>
    <property type="match status" value="1"/>
</dbReference>
<comment type="similarity">
    <text evidence="10">Belongs to the PlsY family.</text>
</comment>
<dbReference type="NCBIfam" id="TIGR00023">
    <property type="entry name" value="glycerol-3-phosphate 1-O-acyltransferase PlsY"/>
    <property type="match status" value="1"/>
</dbReference>
<feature type="transmembrane region" description="Helical" evidence="10">
    <location>
        <begin position="113"/>
        <end position="133"/>
    </location>
</feature>
<dbReference type="EMBL" id="SOAX01000001">
    <property type="protein sequence ID" value="TDT44584.1"/>
    <property type="molecule type" value="Genomic_DNA"/>
</dbReference>
<evidence type="ECO:0000256" key="7">
    <source>
        <dbReference type="ARBA" id="ARBA00023136"/>
    </source>
</evidence>
<keyword evidence="3 10" id="KW-0808">Transferase</keyword>
<evidence type="ECO:0000313" key="12">
    <source>
        <dbReference type="Proteomes" id="UP000295830"/>
    </source>
</evidence>
<evidence type="ECO:0000256" key="4">
    <source>
        <dbReference type="ARBA" id="ARBA00022692"/>
    </source>
</evidence>
<evidence type="ECO:0000256" key="9">
    <source>
        <dbReference type="ARBA" id="ARBA00023264"/>
    </source>
</evidence>
<feature type="transmembrane region" description="Helical" evidence="10">
    <location>
        <begin position="164"/>
        <end position="180"/>
    </location>
</feature>
<gene>
    <name evidence="10" type="primary">plsY</name>
    <name evidence="11" type="ORF">DES49_0697</name>
</gene>
<evidence type="ECO:0000313" key="11">
    <source>
        <dbReference type="EMBL" id="TDT44584.1"/>
    </source>
</evidence>
<comment type="pathway">
    <text evidence="10">Lipid metabolism; phospholipid metabolism.</text>
</comment>
<dbReference type="SMART" id="SM01207">
    <property type="entry name" value="G3P_acyltransf"/>
    <property type="match status" value="1"/>
</dbReference>
<evidence type="ECO:0000256" key="3">
    <source>
        <dbReference type="ARBA" id="ARBA00022679"/>
    </source>
</evidence>
<keyword evidence="11" id="KW-0012">Acyltransferase</keyword>
<keyword evidence="12" id="KW-1185">Reference proteome</keyword>
<evidence type="ECO:0000256" key="5">
    <source>
        <dbReference type="ARBA" id="ARBA00022989"/>
    </source>
</evidence>
<dbReference type="InterPro" id="IPR003811">
    <property type="entry name" value="G3P_acylTferase_PlsY"/>
</dbReference>